<feature type="region of interest" description="Disordered" evidence="1">
    <location>
        <begin position="975"/>
        <end position="1015"/>
    </location>
</feature>
<name>A0A2T3A154_9PEZI</name>
<keyword evidence="6" id="KW-1185">Reference proteome</keyword>
<feature type="region of interest" description="Disordered" evidence="1">
    <location>
        <begin position="64"/>
        <end position="192"/>
    </location>
</feature>
<proteinExistence type="predicted"/>
<gene>
    <name evidence="5" type="ORF">BD289DRAFT_52699</name>
</gene>
<feature type="compositionally biased region" description="Low complexity" evidence="1">
    <location>
        <begin position="179"/>
        <end position="191"/>
    </location>
</feature>
<feature type="compositionally biased region" description="Basic and acidic residues" evidence="1">
    <location>
        <begin position="65"/>
        <end position="74"/>
    </location>
</feature>
<accession>A0A2T3A154</accession>
<dbReference type="GO" id="GO:0005743">
    <property type="term" value="C:mitochondrial inner membrane"/>
    <property type="evidence" value="ECO:0007669"/>
    <property type="project" value="InterPro"/>
</dbReference>
<feature type="region of interest" description="Disordered" evidence="1">
    <location>
        <begin position="228"/>
        <end position="263"/>
    </location>
</feature>
<reference evidence="5 6" key="1">
    <citation type="journal article" date="2018" name="Mycol. Prog.">
        <title>Coniella lustricola, a new species from submerged detritus.</title>
        <authorList>
            <person name="Raudabaugh D.B."/>
            <person name="Iturriaga T."/>
            <person name="Carver A."/>
            <person name="Mondo S."/>
            <person name="Pangilinan J."/>
            <person name="Lipzen A."/>
            <person name="He G."/>
            <person name="Amirebrahimi M."/>
            <person name="Grigoriev I.V."/>
            <person name="Miller A.N."/>
        </authorList>
    </citation>
    <scope>NUCLEOTIDE SEQUENCE [LARGE SCALE GENOMIC DNA]</scope>
    <source>
        <strain evidence="5 6">B22-T-1</strain>
    </source>
</reference>
<dbReference type="Pfam" id="PF14611">
    <property type="entry name" value="KH_SLS1_1"/>
    <property type="match status" value="1"/>
</dbReference>
<feature type="domain" description="SLS1 N-terminal" evidence="3">
    <location>
        <begin position="358"/>
        <end position="477"/>
    </location>
</feature>
<protein>
    <submittedName>
        <fullName evidence="5">Mitochondrial inner-membrane-bound regulator-domain-containing protein</fullName>
    </submittedName>
</protein>
<feature type="compositionally biased region" description="Basic and acidic residues" evidence="1">
    <location>
        <begin position="133"/>
        <end position="144"/>
    </location>
</feature>
<sequence>MFATSVAGGSICIGCQLRAVTRRATPAVAATVQARAHNRIRRRRYASEATRAQEDQFAALLRQQAHVDESEPRRPSKSARKKQRKRGLPQHDDDGGEEDPFPLMEVERKPENEASTNDAMAASEGEPSQPGLEAERKVDDEMHVIEPVAASEDDIPFELERSSTSSKEPANTTSDHAEAYLATATTTASADHATENSLQGLEATPVLIKRIQSRQAVDPDKLNVQRHVFGRPLNSRKPPPPEGEGPFRLGRVSGPNPKEADGPVKGFAIRRLVDGEEIRPQPEAPVKHKKRYVAVRKGRALLVEHNARLDVDTLGQPAEIIVLREREGFAWKDYKADDVEVAPSLRVEEHIGQEEGLDMDIILENIDGVRPVHRILPTSDFRQVFDTLMNGFKVAQLASYVDRFHSRVAEGEESPLLGPSAEASNPRAWIVERSEWIPEVKGAVRDVESHLRGYILKSMPPKQRLTIQLMRECWGLVAQELMDREGYVEVKVRDLEWNLLTAGTQRWFQSISRVLLRDGAGKSMQLIKSRKVIRIEAPKVVAEACIEAIDDKLQNIRSKTFKMNELPIDQVSPGMVEDLSRITNSVVQYHNKKKTVTITWIEIDKHRPSNLEDLGDIVFRLLLSAYPPSRTSKTLSVYPDVEGKGQLLEDIGSQDKLSWIDRRNKWARLCLPVSKASQTTPRRQLDESMIKYKIDVTPEDLTLRQSSYKAKIDNFYKSLQETTSSSPLAMPWTQSRLGEEVQEVQEQQQPEQEPDDVPQPTQPTSSGWLPFSVRTSATFGHVLHLNNSSVAQSFHEGTSSLDTADFPRAFSPLIPAVAGMHLPAWVPYHSPRNMTTIIVMRFVPYSQNPETSNDPLAPHLELRLKATDEAIIGIDSLRAIAHTDTSDILLPAEHVDVRLTQRVVAQLPGHEVGVSESMAPLRDFLNSSRLDMGRGSLTTPPRLDNLGLPLWMFYRPEADAEGGFLASAARRQALQNQTMAQDSQAKTTVAHDGTQHAESPTSTPTTIPTAAKPPPLSTIFSEEIIRQAKASSDGKDTDNDNNNKNNNTVMVNNYDTAIRSPAFNTTFSTSYMFAGIELHRPTETTYSGWKLNYTSIQAGQGGGRRAELRLDAVPSGDEHARRRKDDMDTRRFMRSVYMLATGDKDEAGRKKSLHHINYNKSWIRWVGMNHTGWD</sequence>
<feature type="region of interest" description="Disordered" evidence="1">
    <location>
        <begin position="737"/>
        <end position="768"/>
    </location>
</feature>
<feature type="region of interest" description="Disordered" evidence="1">
    <location>
        <begin position="1028"/>
        <end position="1048"/>
    </location>
</feature>
<feature type="compositionally biased region" description="Basic residues" evidence="1">
    <location>
        <begin position="75"/>
        <end position="88"/>
    </location>
</feature>
<feature type="compositionally biased region" description="Low complexity" evidence="1">
    <location>
        <begin position="999"/>
        <end position="1010"/>
    </location>
</feature>
<evidence type="ECO:0000259" key="4">
    <source>
        <dbReference type="Pfam" id="PF20778"/>
    </source>
</evidence>
<dbReference type="OrthoDB" id="5392646at2759"/>
<evidence type="ECO:0000313" key="6">
    <source>
        <dbReference type="Proteomes" id="UP000241462"/>
    </source>
</evidence>
<evidence type="ECO:0000259" key="3">
    <source>
        <dbReference type="Pfam" id="PF20776"/>
    </source>
</evidence>
<dbReference type="InterPro" id="IPR048401">
    <property type="entry name" value="SLS1_C"/>
</dbReference>
<feature type="compositionally biased region" description="Polar residues" evidence="1">
    <location>
        <begin position="162"/>
        <end position="174"/>
    </location>
</feature>
<evidence type="ECO:0000313" key="5">
    <source>
        <dbReference type="EMBL" id="PSR80872.1"/>
    </source>
</evidence>
<evidence type="ECO:0000256" key="1">
    <source>
        <dbReference type="SAM" id="MobiDB-lite"/>
    </source>
</evidence>
<feature type="compositionally biased region" description="Polar residues" evidence="1">
    <location>
        <begin position="975"/>
        <end position="987"/>
    </location>
</feature>
<feature type="domain" description="SLS1 first KH" evidence="2">
    <location>
        <begin position="486"/>
        <end position="556"/>
    </location>
</feature>
<dbReference type="Proteomes" id="UP000241462">
    <property type="component" value="Unassembled WGS sequence"/>
</dbReference>
<feature type="domain" description="SLS1 C-terminal" evidence="4">
    <location>
        <begin position="655"/>
        <end position="1137"/>
    </location>
</feature>
<dbReference type="Pfam" id="PF20776">
    <property type="entry name" value="SLS1_N"/>
    <property type="match status" value="1"/>
</dbReference>
<dbReference type="InParanoid" id="A0A2T3A154"/>
<evidence type="ECO:0000259" key="2">
    <source>
        <dbReference type="Pfam" id="PF14611"/>
    </source>
</evidence>
<organism evidence="5 6">
    <name type="scientific">Coniella lustricola</name>
    <dbReference type="NCBI Taxonomy" id="2025994"/>
    <lineage>
        <taxon>Eukaryota</taxon>
        <taxon>Fungi</taxon>
        <taxon>Dikarya</taxon>
        <taxon>Ascomycota</taxon>
        <taxon>Pezizomycotina</taxon>
        <taxon>Sordariomycetes</taxon>
        <taxon>Sordariomycetidae</taxon>
        <taxon>Diaporthales</taxon>
        <taxon>Schizoparmaceae</taxon>
        <taxon>Coniella</taxon>
    </lineage>
</organism>
<dbReference type="InterPro" id="IPR032741">
    <property type="entry name" value="Sls1_KH-1"/>
</dbReference>
<dbReference type="Pfam" id="PF20778">
    <property type="entry name" value="SLS1_C"/>
    <property type="match status" value="1"/>
</dbReference>
<dbReference type="EMBL" id="KZ678517">
    <property type="protein sequence ID" value="PSR80872.1"/>
    <property type="molecule type" value="Genomic_DNA"/>
</dbReference>
<dbReference type="InterPro" id="IPR048400">
    <property type="entry name" value="SLS1_N"/>
</dbReference>
<dbReference type="AlphaFoldDB" id="A0A2T3A154"/>